<dbReference type="Proteomes" id="UP000831068">
    <property type="component" value="Chromosome"/>
</dbReference>
<evidence type="ECO:0000313" key="9">
    <source>
        <dbReference type="Proteomes" id="UP000831068"/>
    </source>
</evidence>
<organism evidence="8 9">
    <name type="scientific">Chryseobacterium oryzae</name>
    <dbReference type="NCBI Taxonomy" id="2929799"/>
    <lineage>
        <taxon>Bacteria</taxon>
        <taxon>Pseudomonadati</taxon>
        <taxon>Bacteroidota</taxon>
        <taxon>Flavobacteriia</taxon>
        <taxon>Flavobacteriales</taxon>
        <taxon>Weeksellaceae</taxon>
        <taxon>Chryseobacterium group</taxon>
        <taxon>Chryseobacterium</taxon>
    </lineage>
</organism>
<dbReference type="Gene3D" id="3.10.450.30">
    <property type="entry name" value="Microbial ribonucleases"/>
    <property type="match status" value="1"/>
</dbReference>
<keyword evidence="9" id="KW-1185">Reference proteome</keyword>
<keyword evidence="7" id="KW-0472">Membrane</keyword>
<dbReference type="EMBL" id="CP094529">
    <property type="protein sequence ID" value="UOE39583.1"/>
    <property type="molecule type" value="Genomic_DNA"/>
</dbReference>
<evidence type="ECO:0000256" key="5">
    <source>
        <dbReference type="ARBA" id="ARBA00022722"/>
    </source>
</evidence>
<dbReference type="InterPro" id="IPR000026">
    <property type="entry name" value="N1-like"/>
</dbReference>
<keyword evidence="7" id="KW-0812">Transmembrane</keyword>
<evidence type="ECO:0000256" key="2">
    <source>
        <dbReference type="ARBA" id="ARBA00009006"/>
    </source>
</evidence>
<keyword evidence="5" id="KW-0540">Nuclease</keyword>
<evidence type="ECO:0000256" key="7">
    <source>
        <dbReference type="SAM" id="Phobius"/>
    </source>
</evidence>
<comment type="similarity">
    <text evidence="2">Belongs to the ribonuclease N1/T1 family.</text>
</comment>
<dbReference type="InterPro" id="IPR016191">
    <property type="entry name" value="Ribonuclease/ribotoxin"/>
</dbReference>
<dbReference type="PRINTS" id="PR00117">
    <property type="entry name" value="BARNASE"/>
</dbReference>
<protein>
    <recommendedName>
        <fullName evidence="3">Ribonuclease</fullName>
    </recommendedName>
</protein>
<evidence type="ECO:0000256" key="6">
    <source>
        <dbReference type="ARBA" id="ARBA00022801"/>
    </source>
</evidence>
<dbReference type="SUPFAM" id="SSF53933">
    <property type="entry name" value="Microbial ribonucleases"/>
    <property type="match status" value="1"/>
</dbReference>
<gene>
    <name evidence="8" type="ORF">MTP08_05505</name>
</gene>
<comment type="subcellular location">
    <subcellularLocation>
        <location evidence="1">Secreted</location>
    </subcellularLocation>
</comment>
<sequence length="168" mass="19448">MNSKIRSVMFACLGLLFGMSVMYVYNNFIAEKKAENTTINDVRYGETKNTDEYNNSQNFNDITELTEENKVISYVKENHHLPEYYITKSEAKKQGWNPSQGNLCEVLPGKAIGGDYFGNREGRLPKDEKYFEADVNYSCGNRNADRIIFTKNGDVYLTKDHYRSFEKK</sequence>
<evidence type="ECO:0000256" key="3">
    <source>
        <dbReference type="ARBA" id="ARBA00022214"/>
    </source>
</evidence>
<keyword evidence="6" id="KW-0378">Hydrolase</keyword>
<evidence type="ECO:0000256" key="4">
    <source>
        <dbReference type="ARBA" id="ARBA00022525"/>
    </source>
</evidence>
<dbReference type="Pfam" id="PF00545">
    <property type="entry name" value="Ribonuclease"/>
    <property type="match status" value="1"/>
</dbReference>
<dbReference type="RefSeq" id="WP_243577731.1">
    <property type="nucleotide sequence ID" value="NZ_CP094529.1"/>
</dbReference>
<keyword evidence="4" id="KW-0964">Secreted</keyword>
<proteinExistence type="inferred from homology"/>
<dbReference type="InterPro" id="IPR001887">
    <property type="entry name" value="Barnase"/>
</dbReference>
<evidence type="ECO:0000313" key="8">
    <source>
        <dbReference type="EMBL" id="UOE39583.1"/>
    </source>
</evidence>
<feature type="transmembrane region" description="Helical" evidence="7">
    <location>
        <begin position="7"/>
        <end position="25"/>
    </location>
</feature>
<reference evidence="8 9" key="1">
    <citation type="submission" date="2022-03" db="EMBL/GenBank/DDBJ databases">
        <title>Chryseobacterium sp. isolated from the Andong Sikhe.</title>
        <authorList>
            <person name="Won M."/>
            <person name="Kim S.-J."/>
            <person name="Kwon S.-W."/>
        </authorList>
    </citation>
    <scope>NUCLEOTIDE SEQUENCE [LARGE SCALE GENOMIC DNA]</scope>
    <source>
        <strain evidence="8 9">ADR-1</strain>
    </source>
</reference>
<accession>A0ABY4BPE1</accession>
<keyword evidence="7" id="KW-1133">Transmembrane helix</keyword>
<name>A0ABY4BPE1_9FLAO</name>
<evidence type="ECO:0000256" key="1">
    <source>
        <dbReference type="ARBA" id="ARBA00004613"/>
    </source>
</evidence>